<feature type="region of interest" description="Disordered" evidence="1">
    <location>
        <begin position="1"/>
        <end position="360"/>
    </location>
</feature>
<feature type="compositionally biased region" description="Basic and acidic residues" evidence="1">
    <location>
        <begin position="1052"/>
        <end position="1069"/>
    </location>
</feature>
<gene>
    <name evidence="2" type="ORF">FIBRA_03850</name>
</gene>
<feature type="compositionally biased region" description="Polar residues" evidence="1">
    <location>
        <begin position="634"/>
        <end position="656"/>
    </location>
</feature>
<reference evidence="2 3" key="1">
    <citation type="journal article" date="2012" name="Appl. Environ. Microbiol.">
        <title>Short-read sequencing for genomic analysis of the brown rot fungus Fibroporia radiculosa.</title>
        <authorList>
            <person name="Tang J.D."/>
            <person name="Perkins A.D."/>
            <person name="Sonstegard T.S."/>
            <person name="Schroeder S.G."/>
            <person name="Burgess S.C."/>
            <person name="Diehl S.V."/>
        </authorList>
    </citation>
    <scope>NUCLEOTIDE SEQUENCE [LARGE SCALE GENOMIC DNA]</scope>
    <source>
        <strain evidence="2 3">TFFH 294</strain>
    </source>
</reference>
<feature type="compositionally biased region" description="Basic and acidic residues" evidence="1">
    <location>
        <begin position="284"/>
        <end position="293"/>
    </location>
</feature>
<feature type="compositionally biased region" description="Polar residues" evidence="1">
    <location>
        <begin position="453"/>
        <end position="470"/>
    </location>
</feature>
<dbReference type="Proteomes" id="UP000006352">
    <property type="component" value="Unassembled WGS sequence"/>
</dbReference>
<feature type="compositionally biased region" description="Low complexity" evidence="1">
    <location>
        <begin position="296"/>
        <end position="359"/>
    </location>
</feature>
<feature type="compositionally biased region" description="Basic and acidic residues" evidence="1">
    <location>
        <begin position="1012"/>
        <end position="1035"/>
    </location>
</feature>
<feature type="compositionally biased region" description="Basic and acidic residues" evidence="1">
    <location>
        <begin position="973"/>
        <end position="989"/>
    </location>
</feature>
<dbReference type="OrthoDB" id="3365519at2759"/>
<evidence type="ECO:0000313" key="3">
    <source>
        <dbReference type="Proteomes" id="UP000006352"/>
    </source>
</evidence>
<dbReference type="RefSeq" id="XP_012181066.1">
    <property type="nucleotide sequence ID" value="XM_012325676.1"/>
</dbReference>
<feature type="compositionally biased region" description="Polar residues" evidence="1">
    <location>
        <begin position="667"/>
        <end position="677"/>
    </location>
</feature>
<keyword evidence="3" id="KW-1185">Reference proteome</keyword>
<feature type="compositionally biased region" description="Basic and acidic residues" evidence="1">
    <location>
        <begin position="107"/>
        <end position="230"/>
    </location>
</feature>
<feature type="compositionally biased region" description="Low complexity" evidence="1">
    <location>
        <begin position="54"/>
        <end position="67"/>
    </location>
</feature>
<name>J4G6F5_9APHY</name>
<dbReference type="GeneID" id="24096694"/>
<feature type="compositionally biased region" description="Pro residues" evidence="1">
    <location>
        <begin position="419"/>
        <end position="434"/>
    </location>
</feature>
<feature type="region of interest" description="Disordered" evidence="1">
    <location>
        <begin position="1123"/>
        <end position="1218"/>
    </location>
</feature>
<organism evidence="2 3">
    <name type="scientific">Fibroporia radiculosa</name>
    <dbReference type="NCBI Taxonomy" id="599839"/>
    <lineage>
        <taxon>Eukaryota</taxon>
        <taxon>Fungi</taxon>
        <taxon>Dikarya</taxon>
        <taxon>Basidiomycota</taxon>
        <taxon>Agaricomycotina</taxon>
        <taxon>Agaricomycetes</taxon>
        <taxon>Polyporales</taxon>
        <taxon>Fibroporiaceae</taxon>
        <taxon>Fibroporia</taxon>
    </lineage>
</organism>
<feature type="compositionally biased region" description="Polar residues" evidence="1">
    <location>
        <begin position="500"/>
        <end position="515"/>
    </location>
</feature>
<feature type="region of interest" description="Disordered" evidence="1">
    <location>
        <begin position="391"/>
        <end position="720"/>
    </location>
</feature>
<evidence type="ECO:0000313" key="2">
    <source>
        <dbReference type="EMBL" id="CCM01783.1"/>
    </source>
</evidence>
<feature type="region of interest" description="Disordered" evidence="1">
    <location>
        <begin position="1715"/>
        <end position="1737"/>
    </location>
</feature>
<evidence type="ECO:0008006" key="4">
    <source>
        <dbReference type="Google" id="ProtNLM"/>
    </source>
</evidence>
<feature type="compositionally biased region" description="Pro residues" evidence="1">
    <location>
        <begin position="486"/>
        <end position="499"/>
    </location>
</feature>
<dbReference type="PANTHER" id="PTHR48125:SF10">
    <property type="entry name" value="OS12G0136300 PROTEIN"/>
    <property type="match status" value="1"/>
</dbReference>
<dbReference type="HOGENOM" id="CLU_239502_0_0_1"/>
<feature type="compositionally biased region" description="Low complexity" evidence="1">
    <location>
        <begin position="614"/>
        <end position="624"/>
    </location>
</feature>
<feature type="compositionally biased region" description="Low complexity" evidence="1">
    <location>
        <begin position="678"/>
        <end position="708"/>
    </location>
</feature>
<protein>
    <recommendedName>
        <fullName evidence="4">F-box domain-containing protein</fullName>
    </recommendedName>
</protein>
<accession>J4G6F5</accession>
<evidence type="ECO:0000256" key="1">
    <source>
        <dbReference type="SAM" id="MobiDB-lite"/>
    </source>
</evidence>
<feature type="compositionally biased region" description="Polar residues" evidence="1">
    <location>
        <begin position="10"/>
        <end position="22"/>
    </location>
</feature>
<dbReference type="PANTHER" id="PTHR48125">
    <property type="entry name" value="LP07818P1"/>
    <property type="match status" value="1"/>
</dbReference>
<proteinExistence type="predicted"/>
<dbReference type="EMBL" id="HE797049">
    <property type="protein sequence ID" value="CCM01783.1"/>
    <property type="molecule type" value="Genomic_DNA"/>
</dbReference>
<feature type="compositionally biased region" description="Basic residues" evidence="1">
    <location>
        <begin position="1036"/>
        <end position="1051"/>
    </location>
</feature>
<feature type="compositionally biased region" description="Low complexity" evidence="1">
    <location>
        <begin position="1445"/>
        <end position="1473"/>
    </location>
</feature>
<dbReference type="STRING" id="599839.J4G6F5"/>
<sequence>MPLLRRKRSSANVAISQPTVPKSTHKHTRSLSTSSTAPQLPPLSAISHSARLAPTPSTSTSEASVPPLYARFATMHRGASQDELGPTLGSNAGTGGERLGRSTSASVREKEKRREREREEERRREKEKEKERAREQEEERRRENEKERAREERRERRREREREREPTRTKEKDKERLRETDAERAIRKEREREERRARKKEREHEIELEAERERKREKAREEEQERETERARRHRDRERKVSTSISSSVGATDPDARRTRRPSHSRAGPPLSPSATARYAYADVEARITEAHTRTRTSSSSSQRAGGTAGTFALPTPPSSSASSSVQAMSTPGSTLMSSPVSTQTMSPSSSAQMMSPSSLRLQPTEVTLPPVPAHVMSPLVGAENVRGLDDVGETLSKMSSPPPPPPFAETLAQVLLSPPAPHTLPLSPPPRPVPALAQPADSPSRSSHVKTQDQPVEQADISTRQSPVKTQELPFLPVDVDPRSKPQPPLPPPSPSPPEQSNHEQTSQLKSETQPPAGVHAALASSTSQGKPRRKYSLLAAFGPLPSFGRTGKGQGQESGDEGDREEKAQTSKLQHTKSDPYAQRAAASSSRLREPVRAATSLAHPQQALYHQQTQKQSKSTSRPAPVPGFPNSLSQATSTRPGPSPQVIATSPRSVHRKLPPSAASISTSTQPHTASSSFSSGSSAQRSRSHLPPSSTTSHSVPSTQPAAPSRVIRNSNADVTYPNEADVARHFDTHVDGKNMAKPIAAAYPYAYQYPHEQALPPLTTSGSVSRYPVHLHPQYQERYGQQQQHHQHRQLHQNFQDVGPILGKPRIFAALATDELDMGMGGQGGREDAVLPPGVYQEPALVKGRPLIFKAMSDPDAHPIQAITAQEIAVDDAPYMTYYSRELAETCAPEKTTPDESKIYEPEVAARIAETEEDHDPTNDVNNTHEAEDREDDSEGAPRDFENTYGYPTPRSPSPVLESDAEQETRGRGDAGLFVHRESSGSGSGHGQGRRQSHSLPPPTLSEHEHGRERSASPHHDTDEDAMRDPKRHRRPRKLSKPRRGHSQDTRGHARSESVDSQKEVGPLGSPIQLRMAPSGSSVDSERTTGARGLGAALGGIVGFGVKALTEKQVERLGARAGSSTERSKDGSASAGTGASASVGAEVREGADMREGSQREKKPAKLRKEKERRGEKNVEEWEQIEREDAMIPEADSRRRHPPTPVSPEEYARARSMRRGMRLGKLSFGAGHDASIEMIPPKPSGPYPFVRHLMTPPLLAGLLAHLTFAEWCAVSRVSKAARETVDRERELRECVLERFLCTVGYVRWIWGEKEGDLVKQEKDKERGRSAVKSKSEKEPLVLSLGDLHAYMRSVSIPSHQFANFATSYLQAKGDIDQQMTVQDLARACRAFTRVVLRLRAQAEIQAKYAPPPPENPAGSPRLMSPVTSRSPSINHYRGMSRSSSRAPSPSSSFSHSHSPSYSQSVSAHVQAQFSPRTRSSRGRESVAPGGFHSPLFRLRRAPLLQVFVPSPEGEWLSDESVLACENELRGAGVMHLLRAGDVVWDVAAGDEANTGRMVWDGSYLLDLDYTWSRTGDLPYYLPTLAFPPSYFHRVIRTPGSGNPICHIDISPWGGEVAANLQLIQDRTKTETPQGSHHTVVRWVHRSSFSVRPSAPDKPIIIAVPSSIPLGPQPGGTWYVDRGWYGTVIVEAEGTNEGLADLQARCGRAFPPRAVGANPRPSTGGKDKTPGGSMVFRILREKR</sequence>
<dbReference type="InParanoid" id="J4G6F5"/>
<feature type="compositionally biased region" description="Basic and acidic residues" evidence="1">
    <location>
        <begin position="1152"/>
        <end position="1195"/>
    </location>
</feature>
<feature type="region of interest" description="Disordered" evidence="1">
    <location>
        <begin position="1412"/>
        <end position="1493"/>
    </location>
</feature>
<feature type="compositionally biased region" description="Low complexity" evidence="1">
    <location>
        <begin position="1137"/>
        <end position="1151"/>
    </location>
</feature>
<feature type="region of interest" description="Disordered" evidence="1">
    <location>
        <begin position="919"/>
        <end position="1095"/>
    </location>
</feature>